<dbReference type="AlphaFoldDB" id="A0A9X4LZQ7"/>
<dbReference type="Gene3D" id="3.30.530.20">
    <property type="match status" value="1"/>
</dbReference>
<evidence type="ECO:0000256" key="1">
    <source>
        <dbReference type="ARBA" id="ARBA00006817"/>
    </source>
</evidence>
<dbReference type="EMBL" id="JANRHA010000001">
    <property type="protein sequence ID" value="MDG3013512.1"/>
    <property type="molecule type" value="Genomic_DNA"/>
</dbReference>
<reference evidence="3" key="1">
    <citation type="submission" date="2022-08" db="EMBL/GenBank/DDBJ databases">
        <title>Genome analysis of Corynebacteriales strain.</title>
        <authorList>
            <person name="Lee S.D."/>
        </authorList>
    </citation>
    <scope>NUCLEOTIDE SEQUENCE</scope>
    <source>
        <strain evidence="3">D3-21</strain>
    </source>
</reference>
<dbReference type="SUPFAM" id="SSF55961">
    <property type="entry name" value="Bet v1-like"/>
    <property type="match status" value="1"/>
</dbReference>
<proteinExistence type="inferred from homology"/>
<accession>A0A9X4LZQ7</accession>
<sequence>MLADPELNPSAVELGRFLPWPRDDVWRALTEPDLLEQWLMRPTGFVVAVGTHFVFAVPSPSPGEIACEVLAVRPGERLLVSWVDSRADQPDPWVLDWTLGAQGRGTRFLLTQTGFDIDDRRQRMARNALERGWKTSLGRLSEVLDSADG</sequence>
<evidence type="ECO:0000259" key="2">
    <source>
        <dbReference type="Pfam" id="PF08327"/>
    </source>
</evidence>
<organism evidence="3 4">
    <name type="scientific">Speluncibacter jeojiensis</name>
    <dbReference type="NCBI Taxonomy" id="2710754"/>
    <lineage>
        <taxon>Bacteria</taxon>
        <taxon>Bacillati</taxon>
        <taxon>Actinomycetota</taxon>
        <taxon>Actinomycetes</taxon>
        <taxon>Mycobacteriales</taxon>
        <taxon>Speluncibacteraceae</taxon>
        <taxon>Speluncibacter</taxon>
    </lineage>
</organism>
<dbReference type="Pfam" id="PF08327">
    <property type="entry name" value="AHSA1"/>
    <property type="match status" value="1"/>
</dbReference>
<comment type="similarity">
    <text evidence="1">Belongs to the AHA1 family.</text>
</comment>
<comment type="caution">
    <text evidence="3">The sequence shown here is derived from an EMBL/GenBank/DDBJ whole genome shotgun (WGS) entry which is preliminary data.</text>
</comment>
<dbReference type="Proteomes" id="UP001152755">
    <property type="component" value="Unassembled WGS sequence"/>
</dbReference>
<evidence type="ECO:0000313" key="3">
    <source>
        <dbReference type="EMBL" id="MDG3013512.1"/>
    </source>
</evidence>
<gene>
    <name evidence="3" type="ORF">NVS88_02950</name>
</gene>
<feature type="domain" description="Activator of Hsp90 ATPase homologue 1/2-like C-terminal" evidence="2">
    <location>
        <begin position="21"/>
        <end position="144"/>
    </location>
</feature>
<dbReference type="CDD" id="cd07814">
    <property type="entry name" value="SRPBCC_CalC_Aha1-like"/>
    <property type="match status" value="1"/>
</dbReference>
<keyword evidence="4" id="KW-1185">Reference proteome</keyword>
<dbReference type="InterPro" id="IPR013538">
    <property type="entry name" value="ASHA1/2-like_C"/>
</dbReference>
<dbReference type="InterPro" id="IPR023393">
    <property type="entry name" value="START-like_dom_sf"/>
</dbReference>
<name>A0A9X4LZQ7_9ACTN</name>
<dbReference type="RefSeq" id="WP_277834566.1">
    <property type="nucleotide sequence ID" value="NZ_JAAIVF010000006.1"/>
</dbReference>
<evidence type="ECO:0000313" key="4">
    <source>
        <dbReference type="Proteomes" id="UP001152755"/>
    </source>
</evidence>
<protein>
    <submittedName>
        <fullName evidence="3">SRPBCC domain-containing protein</fullName>
    </submittedName>
</protein>